<evidence type="ECO:0000313" key="14">
    <source>
        <dbReference type="Proteomes" id="UP001652583"/>
    </source>
</evidence>
<keyword evidence="4" id="KW-0963">Cytoplasm</keyword>
<feature type="domain" description="SUI1" evidence="12">
    <location>
        <begin position="527"/>
        <end position="600"/>
    </location>
</feature>
<evidence type="ECO:0000256" key="6">
    <source>
        <dbReference type="ARBA" id="ARBA00022553"/>
    </source>
</evidence>
<dbReference type="CDD" id="cd21156">
    <property type="entry name" value="PUA_eIF2d-like"/>
    <property type="match status" value="1"/>
</dbReference>
<dbReference type="RefSeq" id="XP_026930716.2">
    <property type="nucleotide sequence ID" value="XM_027074915.2"/>
</dbReference>
<evidence type="ECO:0000313" key="15">
    <source>
        <dbReference type="RefSeq" id="XP_026930716.2"/>
    </source>
</evidence>
<organism evidence="14 15">
    <name type="scientific">Acinonyx jubatus</name>
    <name type="common">Cheetah</name>
    <dbReference type="NCBI Taxonomy" id="32536"/>
    <lineage>
        <taxon>Eukaryota</taxon>
        <taxon>Metazoa</taxon>
        <taxon>Chordata</taxon>
        <taxon>Craniata</taxon>
        <taxon>Vertebrata</taxon>
        <taxon>Euteleostomi</taxon>
        <taxon>Mammalia</taxon>
        <taxon>Eutheria</taxon>
        <taxon>Laurasiatheria</taxon>
        <taxon>Carnivora</taxon>
        <taxon>Feliformia</taxon>
        <taxon>Felidae</taxon>
        <taxon>Felinae</taxon>
        <taxon>Acinonyx</taxon>
    </lineage>
</organism>
<evidence type="ECO:0000256" key="10">
    <source>
        <dbReference type="ARBA" id="ARBA00030186"/>
    </source>
</evidence>
<dbReference type="GeneID" id="106972925"/>
<dbReference type="InterPro" id="IPR015947">
    <property type="entry name" value="PUA-like_sf"/>
</dbReference>
<keyword evidence="14" id="KW-1185">Reference proteome</keyword>
<evidence type="ECO:0000259" key="13">
    <source>
        <dbReference type="PROSITE" id="PS51925"/>
    </source>
</evidence>
<reference evidence="15" key="1">
    <citation type="submission" date="2025-08" db="UniProtKB">
        <authorList>
            <consortium name="RefSeq"/>
        </authorList>
    </citation>
    <scope>IDENTIFICATION</scope>
    <source>
        <tissue evidence="15">Blood</tissue>
    </source>
</reference>
<evidence type="ECO:0000256" key="1">
    <source>
        <dbReference type="ARBA" id="ARBA00004496"/>
    </source>
</evidence>
<dbReference type="Gene3D" id="3.10.400.20">
    <property type="match status" value="1"/>
</dbReference>
<dbReference type="InterPro" id="IPR058886">
    <property type="entry name" value="SWIB_eIF2D"/>
</dbReference>
<dbReference type="InterPro" id="IPR003121">
    <property type="entry name" value="SWIB_MDM2_domain"/>
</dbReference>
<comment type="function">
    <text evidence="9">Translation initiation factor that is able to deliver tRNA to the P-site of the eukaryotic ribosome in a GTP-independent manner. The binding of Met-tRNA(I) occurs after the AUG codon finds its position in the P-site of 40S ribosomes, the situation that takes place during initiation complex formation on some specific RNAs. Its activity in tRNA binding with 40S subunits does not require the presence of the aminoacyl moiety. Possesses the unique ability to deliver non-Met (elongator) tRNAs into the P-site of the 40S subunit. In addition to its role in initiation, can promote release of deacylated tRNA and mRNA from recycled 40S subunits following ABCE1-mediated dissociation of post-termination ribosomal complexes into subunits.</text>
</comment>
<evidence type="ECO:0000256" key="2">
    <source>
        <dbReference type="ARBA" id="ARBA00010359"/>
    </source>
</evidence>
<evidence type="ECO:0000256" key="4">
    <source>
        <dbReference type="ARBA" id="ARBA00022490"/>
    </source>
</evidence>
<dbReference type="PROSITE" id="PS51925">
    <property type="entry name" value="SWIB_MDM2"/>
    <property type="match status" value="1"/>
</dbReference>
<feature type="compositionally biased region" description="Low complexity" evidence="11">
    <location>
        <begin position="183"/>
        <end position="196"/>
    </location>
</feature>
<evidence type="ECO:0000259" key="12">
    <source>
        <dbReference type="PROSITE" id="PS50296"/>
    </source>
</evidence>
<dbReference type="GO" id="GO:0003743">
    <property type="term" value="F:translation initiation factor activity"/>
    <property type="evidence" value="ECO:0007669"/>
    <property type="project" value="UniProtKB-KW"/>
</dbReference>
<feature type="domain" description="DM2" evidence="13">
    <location>
        <begin position="383"/>
        <end position="467"/>
    </location>
</feature>
<dbReference type="KEGG" id="aju:106972925"/>
<evidence type="ECO:0000256" key="9">
    <source>
        <dbReference type="ARBA" id="ARBA00025522"/>
    </source>
</evidence>
<dbReference type="Pfam" id="PF17832">
    <property type="entry name" value="Pre-PUA"/>
    <property type="match status" value="1"/>
</dbReference>
<dbReference type="CDD" id="cd11608">
    <property type="entry name" value="eIF2D_C"/>
    <property type="match status" value="1"/>
</dbReference>
<dbReference type="InterPro" id="IPR039757">
    <property type="entry name" value="EIF2D"/>
</dbReference>
<dbReference type="GO" id="GO:0005737">
    <property type="term" value="C:cytoplasm"/>
    <property type="evidence" value="ECO:0007669"/>
    <property type="project" value="UniProtKB-SubCell"/>
</dbReference>
<comment type="similarity">
    <text evidence="2">Belongs to the eIF2D family.</text>
</comment>
<dbReference type="PROSITE" id="PS50890">
    <property type="entry name" value="PUA"/>
    <property type="match status" value="1"/>
</dbReference>
<dbReference type="Pfam" id="PF26292">
    <property type="entry name" value="PUA_elF2D"/>
    <property type="match status" value="1"/>
</dbReference>
<dbReference type="GO" id="GO:0003723">
    <property type="term" value="F:RNA binding"/>
    <property type="evidence" value="ECO:0007669"/>
    <property type="project" value="InterPro"/>
</dbReference>
<evidence type="ECO:0000256" key="11">
    <source>
        <dbReference type="SAM" id="MobiDB-lite"/>
    </source>
</evidence>
<proteinExistence type="inferred from homology"/>
<dbReference type="Proteomes" id="UP001652583">
    <property type="component" value="Chromosome E4"/>
</dbReference>
<dbReference type="Gene3D" id="3.30.780.10">
    <property type="entry name" value="SUI1-like domain"/>
    <property type="match status" value="1"/>
</dbReference>
<dbReference type="InterPro" id="IPR041366">
    <property type="entry name" value="Pre-PUA"/>
</dbReference>
<dbReference type="SUPFAM" id="SSF88697">
    <property type="entry name" value="PUA domain-like"/>
    <property type="match status" value="1"/>
</dbReference>
<feature type="region of interest" description="Disordered" evidence="11">
    <location>
        <begin position="178"/>
        <end position="254"/>
    </location>
</feature>
<dbReference type="InterPro" id="IPR036877">
    <property type="entry name" value="SUI1_dom_sf"/>
</dbReference>
<name>A0A6J2ALL3_ACIJB</name>
<comment type="subcellular location">
    <subcellularLocation>
        <location evidence="1">Cytoplasm</location>
    </subcellularLocation>
</comment>
<evidence type="ECO:0000256" key="3">
    <source>
        <dbReference type="ARBA" id="ARBA00013816"/>
    </source>
</evidence>
<dbReference type="InterPro" id="IPR048248">
    <property type="entry name" value="PUA_eIF2d-like"/>
</dbReference>
<dbReference type="InterPro" id="IPR001950">
    <property type="entry name" value="SUI1"/>
</dbReference>
<dbReference type="SUPFAM" id="SSF55159">
    <property type="entry name" value="eIF1-like"/>
    <property type="match status" value="1"/>
</dbReference>
<dbReference type="SMART" id="SM00359">
    <property type="entry name" value="PUA"/>
    <property type="match status" value="1"/>
</dbReference>
<dbReference type="GO" id="GO:0001731">
    <property type="term" value="P:formation of translation preinitiation complex"/>
    <property type="evidence" value="ECO:0007669"/>
    <property type="project" value="InterPro"/>
</dbReference>
<keyword evidence="7" id="KW-0648">Protein biosynthesis</keyword>
<dbReference type="AlphaFoldDB" id="A0A6J2ALL3"/>
<dbReference type="PANTHER" id="PTHR12217">
    <property type="entry name" value="EUKARYOTIC TRANSLATION INITIATION FACTOR 2D"/>
    <property type="match status" value="1"/>
</dbReference>
<keyword evidence="5 15" id="KW-0396">Initiation factor</keyword>
<dbReference type="PROSITE" id="PS50296">
    <property type="entry name" value="SUI1"/>
    <property type="match status" value="1"/>
</dbReference>
<dbReference type="InterPro" id="IPR036885">
    <property type="entry name" value="SWIB_MDM2_dom_sf"/>
</dbReference>
<protein>
    <recommendedName>
        <fullName evidence="3">Eukaryotic translation initiation factor 2D</fullName>
    </recommendedName>
    <alternativeName>
        <fullName evidence="10">Ligatin</fullName>
    </alternativeName>
</protein>
<dbReference type="InterPro" id="IPR048247">
    <property type="entry name" value="eIF2D_N"/>
</dbReference>
<keyword evidence="6" id="KW-0597">Phosphoprotein</keyword>
<dbReference type="Pfam" id="PF01253">
    <property type="entry name" value="SUI1"/>
    <property type="match status" value="1"/>
</dbReference>
<dbReference type="SUPFAM" id="SSF47592">
    <property type="entry name" value="SWIB/MDM2 domain"/>
    <property type="match status" value="1"/>
</dbReference>
<accession>A0A6J2ALL3</accession>
<keyword evidence="8" id="KW-0007">Acetylation</keyword>
<dbReference type="InterPro" id="IPR002478">
    <property type="entry name" value="PUA"/>
</dbReference>
<dbReference type="Pfam" id="PF25304">
    <property type="entry name" value="WHD_eIF2D"/>
    <property type="match status" value="1"/>
</dbReference>
<dbReference type="PANTHER" id="PTHR12217:SF4">
    <property type="entry name" value="EUKARYOTIC TRANSLATION INITIATION FACTOR 2D"/>
    <property type="match status" value="1"/>
</dbReference>
<dbReference type="InterPro" id="IPR057429">
    <property type="entry name" value="WH_eIF2D"/>
</dbReference>
<gene>
    <name evidence="15" type="primary">EIF2D</name>
</gene>
<sequence length="620" mass="68768">MFAKAFRVKSNTAIKGSDRRKLRADVMAAFPTLGTDQVSVLVPGKEELNIVKLYAHRGDAVTVYVSGGNPILFEVEKNLYPTVYTLWSYPDLLPAFTTWPPVLEKLVGGADLMLPGLVVPSAGLPQVQKGDLCAIALLGNRAPVAVGVAAMSTAEMLTSGLKGRGFSVLHTYQDHLWRSGDKSSPPSLAPLALDPPDLSEEKESVQADPALQGDLRRLTLEGEEENGEVQRMCGEKSLSEASEDPSVRGLNPDPTDSKTLQEQMDELVQQCFLHALKCQVRKADLPLLTSTFLGSHMLSCCPEGRQLDIKKSSYKKLSKFLQHMQQEQIIQVKELSKGVESIVAVDWKHPRITSFVIAEPSPTSQTIQEGSREQPYHPPDIKSLYCVPASMTLLFQESGHKKGSILEGGEVRTIIINYVKRNDLVDADNKNLVKLDPILCDCILEKNEQHTVMKLPWDSLLTRSKLKIMYIRSLQTTAHEPDLTHYLYFLEYSHTHLFICLEKLQPVYQVTFPGQEPIVKKGRICPIDITLAQRASNKKVTVVRNLEAYGLDPCSVAAILQQRCQASATVTPAPGAKDSLQVQIQGNQVHHLSRLLLEEYQLPRKHIQGLEKAPKPGKKK</sequence>
<dbReference type="Pfam" id="PF26291">
    <property type="entry name" value="SWIB_eIF2D"/>
    <property type="match status" value="1"/>
</dbReference>
<dbReference type="InterPro" id="IPR039759">
    <property type="entry name" value="eIF2D_SUI1"/>
</dbReference>
<evidence type="ECO:0000256" key="8">
    <source>
        <dbReference type="ARBA" id="ARBA00022990"/>
    </source>
</evidence>
<evidence type="ECO:0000256" key="7">
    <source>
        <dbReference type="ARBA" id="ARBA00022917"/>
    </source>
</evidence>
<evidence type="ECO:0000256" key="5">
    <source>
        <dbReference type="ARBA" id="ARBA00022540"/>
    </source>
</evidence>
<dbReference type="CDD" id="cd11610">
    <property type="entry name" value="eIF2D_N"/>
    <property type="match status" value="1"/>
</dbReference>